<dbReference type="InterPro" id="IPR013658">
    <property type="entry name" value="SGL"/>
</dbReference>
<gene>
    <name evidence="3" type="ORF">NZK81_10000</name>
</gene>
<dbReference type="RefSeq" id="WP_260045980.1">
    <property type="nucleotide sequence ID" value="NZ_JANZXA010000005.1"/>
</dbReference>
<dbReference type="PRINTS" id="PR01790">
    <property type="entry name" value="SMP30FAMILY"/>
</dbReference>
<organism evidence="3 4">
    <name type="scientific">Novosphingobium mangrovi</name>
    <name type="common">ex Huang et al. 2023</name>
    <dbReference type="NCBI Taxonomy" id="2976432"/>
    <lineage>
        <taxon>Bacteria</taxon>
        <taxon>Pseudomonadati</taxon>
        <taxon>Pseudomonadota</taxon>
        <taxon>Alphaproteobacteria</taxon>
        <taxon>Sphingomonadales</taxon>
        <taxon>Sphingomonadaceae</taxon>
        <taxon>Novosphingobium</taxon>
    </lineage>
</organism>
<dbReference type="EMBL" id="JANZXA010000005">
    <property type="protein sequence ID" value="MCT2399883.1"/>
    <property type="molecule type" value="Genomic_DNA"/>
</dbReference>
<dbReference type="InterPro" id="IPR011042">
    <property type="entry name" value="6-blade_b-propeller_TolB-like"/>
</dbReference>
<evidence type="ECO:0000313" key="4">
    <source>
        <dbReference type="Proteomes" id="UP001165583"/>
    </source>
</evidence>
<dbReference type="PANTHER" id="PTHR10907">
    <property type="entry name" value="REGUCALCIN"/>
    <property type="match status" value="1"/>
</dbReference>
<reference evidence="3" key="1">
    <citation type="submission" date="2022-09" db="EMBL/GenBank/DDBJ databases">
        <title>Novosphingobium sp. Nov., a polycyclic aromatic hydrocarbon-degrading bacterium isolated form mangrove sediments in HongKong.</title>
        <authorList>
            <person name="Hu Z."/>
        </authorList>
    </citation>
    <scope>NUCLEOTIDE SEQUENCE</scope>
    <source>
        <strain evidence="3">HK4-1</strain>
    </source>
</reference>
<dbReference type="Pfam" id="PF08450">
    <property type="entry name" value="SGL"/>
    <property type="match status" value="1"/>
</dbReference>
<dbReference type="PANTHER" id="PTHR10907:SF47">
    <property type="entry name" value="REGUCALCIN"/>
    <property type="match status" value="1"/>
</dbReference>
<sequence length="299" mass="32425">MGELAAGAYEKIAEGVYLEGLSYDFTRDVIWYSDVIKGGIHGVKPDGTPVATLDAERMWTGGVMMNSCGAVLSTGQGGIRWNNPDTGKSGWLIEELEGKPVNGINEMWPDGTGGIFFGTNDIEYIIEARDTRPSAIYRLTADRHVIKLSDKVYFSNGIAYDPGRRRFYCSDTFRTSWVWDVADDLTLSNQRVLFDKEDCDGMAMEADGTLLITGFRSPGKILRVSPEGKELAPLPTPAGSATQIRFGGSDLRDVYINVVPADGGDSLKEGRPLAGASCLYKGRSERPGTGVAASNFRLG</sequence>
<dbReference type="Gene3D" id="2.120.10.30">
    <property type="entry name" value="TolB, C-terminal domain"/>
    <property type="match status" value="1"/>
</dbReference>
<evidence type="ECO:0000259" key="2">
    <source>
        <dbReference type="Pfam" id="PF08450"/>
    </source>
</evidence>
<dbReference type="InterPro" id="IPR005511">
    <property type="entry name" value="SMP-30"/>
</dbReference>
<feature type="domain" description="SMP-30/Gluconolactonase/LRE-like region" evidence="2">
    <location>
        <begin position="19"/>
        <end position="256"/>
    </location>
</feature>
<accession>A0ABT2I5L1</accession>
<name>A0ABT2I5L1_9SPHN</name>
<protein>
    <submittedName>
        <fullName evidence="3">SMP-30/gluconolactonase/LRE family protein</fullName>
    </submittedName>
</protein>
<dbReference type="Proteomes" id="UP001165583">
    <property type="component" value="Unassembled WGS sequence"/>
</dbReference>
<dbReference type="SUPFAM" id="SSF63829">
    <property type="entry name" value="Calcium-dependent phosphotriesterase"/>
    <property type="match status" value="1"/>
</dbReference>
<keyword evidence="4" id="KW-1185">Reference proteome</keyword>
<evidence type="ECO:0000313" key="3">
    <source>
        <dbReference type="EMBL" id="MCT2399883.1"/>
    </source>
</evidence>
<comment type="similarity">
    <text evidence="1">Belongs to the SMP-30/CGR1 family.</text>
</comment>
<evidence type="ECO:0000256" key="1">
    <source>
        <dbReference type="ARBA" id="ARBA00008853"/>
    </source>
</evidence>
<comment type="caution">
    <text evidence="3">The sequence shown here is derived from an EMBL/GenBank/DDBJ whole genome shotgun (WGS) entry which is preliminary data.</text>
</comment>
<proteinExistence type="inferred from homology"/>